<dbReference type="EMBL" id="LGRX02035944">
    <property type="protein sequence ID" value="KAK3232553.1"/>
    <property type="molecule type" value="Genomic_DNA"/>
</dbReference>
<gene>
    <name evidence="1" type="ORF">CYMTET_57090</name>
</gene>
<dbReference type="GO" id="GO:0003676">
    <property type="term" value="F:nucleic acid binding"/>
    <property type="evidence" value="ECO:0007669"/>
    <property type="project" value="InterPro"/>
</dbReference>
<comment type="caution">
    <text evidence="1">The sequence shown here is derived from an EMBL/GenBank/DDBJ whole genome shotgun (WGS) entry which is preliminary data.</text>
</comment>
<protein>
    <submittedName>
        <fullName evidence="1">Uncharacterized protein</fullName>
    </submittedName>
</protein>
<sequence>MSFIVAPCCSNEAAIPRRRELAIIADTLRCCCNDTFGATWEDALPLVEFVINNSVSETTGYTPFSRESMATPLARHDLVV</sequence>
<reference evidence="1 2" key="1">
    <citation type="journal article" date="2015" name="Genome Biol. Evol.">
        <title>Comparative Genomics of a Bacterivorous Green Alga Reveals Evolutionary Causalities and Consequences of Phago-Mixotrophic Mode of Nutrition.</title>
        <authorList>
            <person name="Burns J.A."/>
            <person name="Paasch A."/>
            <person name="Narechania A."/>
            <person name="Kim E."/>
        </authorList>
    </citation>
    <scope>NUCLEOTIDE SEQUENCE [LARGE SCALE GENOMIC DNA]</scope>
    <source>
        <strain evidence="1 2">PLY_AMNH</strain>
    </source>
</reference>
<keyword evidence="2" id="KW-1185">Reference proteome</keyword>
<evidence type="ECO:0000313" key="1">
    <source>
        <dbReference type="EMBL" id="KAK3232553.1"/>
    </source>
</evidence>
<dbReference type="InterPro" id="IPR036397">
    <property type="entry name" value="RNaseH_sf"/>
</dbReference>
<proteinExistence type="predicted"/>
<evidence type="ECO:0000313" key="2">
    <source>
        <dbReference type="Proteomes" id="UP001190700"/>
    </source>
</evidence>
<organism evidence="1 2">
    <name type="scientific">Cymbomonas tetramitiformis</name>
    <dbReference type="NCBI Taxonomy" id="36881"/>
    <lineage>
        <taxon>Eukaryota</taxon>
        <taxon>Viridiplantae</taxon>
        <taxon>Chlorophyta</taxon>
        <taxon>Pyramimonadophyceae</taxon>
        <taxon>Pyramimonadales</taxon>
        <taxon>Pyramimonadaceae</taxon>
        <taxon>Cymbomonas</taxon>
    </lineage>
</organism>
<dbReference type="AlphaFoldDB" id="A0AAE0EL65"/>
<name>A0AAE0EL65_9CHLO</name>
<dbReference type="Proteomes" id="UP001190700">
    <property type="component" value="Unassembled WGS sequence"/>
</dbReference>
<dbReference type="Gene3D" id="3.30.420.10">
    <property type="entry name" value="Ribonuclease H-like superfamily/Ribonuclease H"/>
    <property type="match status" value="1"/>
</dbReference>
<accession>A0AAE0EL65</accession>